<evidence type="ECO:0000256" key="4">
    <source>
        <dbReference type="ARBA" id="ARBA00022448"/>
    </source>
</evidence>
<keyword evidence="7" id="KW-0863">Zinc-finger</keyword>
<dbReference type="PANTHER" id="PTHR12888:SF0">
    <property type="entry name" value="PEROXISOME ASSEMBLY PROTEIN 12"/>
    <property type="match status" value="1"/>
</dbReference>
<dbReference type="EMBL" id="WNWW01000212">
    <property type="protein sequence ID" value="KAF3428584.1"/>
    <property type="molecule type" value="Genomic_DNA"/>
</dbReference>
<dbReference type="GO" id="GO:0005778">
    <property type="term" value="C:peroxisomal membrane"/>
    <property type="evidence" value="ECO:0007669"/>
    <property type="project" value="UniProtKB-SubCell"/>
</dbReference>
<dbReference type="GO" id="GO:0006513">
    <property type="term" value="P:protein monoubiquitination"/>
    <property type="evidence" value="ECO:0007669"/>
    <property type="project" value="TreeGrafter"/>
</dbReference>
<keyword evidence="11" id="KW-0472">Membrane</keyword>
<evidence type="ECO:0000256" key="11">
    <source>
        <dbReference type="ARBA" id="ARBA00023136"/>
    </source>
</evidence>
<reference evidence="14" key="1">
    <citation type="submission" date="2019-11" db="EMBL/GenBank/DDBJ databases">
        <title>The nuclear and mitochondrial genomes of Frieseomelitta varia - a highly eusocial stingless bee (Meliponini) with a permanently sterile worker caste.</title>
        <authorList>
            <person name="Freitas F.C.P."/>
            <person name="Lourenco A.P."/>
            <person name="Nunes F.M.F."/>
            <person name="Paschoal A.R."/>
            <person name="Abreu F.C.P."/>
            <person name="Barbin F.O."/>
            <person name="Bataglia L."/>
            <person name="Cardoso-Junior C.A.M."/>
            <person name="Cervoni M.S."/>
            <person name="Silva S.R."/>
            <person name="Dalarmi F."/>
            <person name="Del Lama M.A."/>
            <person name="Depintor T.S."/>
            <person name="Ferreira K.M."/>
            <person name="Goria P.S."/>
            <person name="Jaskot M.C."/>
            <person name="Lago D.C."/>
            <person name="Luna-Lucena D."/>
            <person name="Moda L.M."/>
            <person name="Nascimento L."/>
            <person name="Pedrino M."/>
            <person name="Rabico F.O."/>
            <person name="Sanches F.C."/>
            <person name="Santos D.E."/>
            <person name="Santos C.G."/>
            <person name="Vieira J."/>
            <person name="Lopes T.F."/>
            <person name="Barchuk A.R."/>
            <person name="Hartfelder K."/>
            <person name="Simoes Z.L.P."/>
            <person name="Bitondi M.M.G."/>
            <person name="Pinheiro D.G."/>
        </authorList>
    </citation>
    <scope>NUCLEOTIDE SEQUENCE</scope>
    <source>
        <strain evidence="14">USP_RPSP 00005682</strain>
        <tissue evidence="14">Whole individual</tissue>
    </source>
</reference>
<evidence type="ECO:0000256" key="5">
    <source>
        <dbReference type="ARBA" id="ARBA00022692"/>
    </source>
</evidence>
<keyword evidence="15" id="KW-1185">Reference proteome</keyword>
<name>A0A833RGV8_9HYME</name>
<evidence type="ECO:0000256" key="2">
    <source>
        <dbReference type="ARBA" id="ARBA00004906"/>
    </source>
</evidence>
<evidence type="ECO:0000256" key="1">
    <source>
        <dbReference type="ARBA" id="ARBA00004585"/>
    </source>
</evidence>
<dbReference type="GO" id="GO:0008270">
    <property type="term" value="F:zinc ion binding"/>
    <property type="evidence" value="ECO:0007669"/>
    <property type="project" value="UniProtKB-KW"/>
</dbReference>
<keyword evidence="5" id="KW-0812">Transmembrane</keyword>
<evidence type="ECO:0000313" key="14">
    <source>
        <dbReference type="EMBL" id="KAF3428584.1"/>
    </source>
</evidence>
<dbReference type="Pfam" id="PF04757">
    <property type="entry name" value="Pex2_Pex12"/>
    <property type="match status" value="1"/>
</dbReference>
<dbReference type="PANTHER" id="PTHR12888">
    <property type="entry name" value="PEROXISOME ASSEMBLY PROTEIN 12 PEROXIN-12"/>
    <property type="match status" value="1"/>
</dbReference>
<keyword evidence="12" id="KW-0576">Peroxisome</keyword>
<gene>
    <name evidence="14" type="ORF">E2986_02987</name>
</gene>
<feature type="domain" description="Pex N-terminal" evidence="13">
    <location>
        <begin position="2"/>
        <end position="88"/>
    </location>
</feature>
<dbReference type="GO" id="GO:0016558">
    <property type="term" value="P:protein import into peroxisome matrix"/>
    <property type="evidence" value="ECO:0007669"/>
    <property type="project" value="InterPro"/>
</dbReference>
<evidence type="ECO:0000256" key="10">
    <source>
        <dbReference type="ARBA" id="ARBA00022989"/>
    </source>
</evidence>
<evidence type="ECO:0000259" key="13">
    <source>
        <dbReference type="Pfam" id="PF04757"/>
    </source>
</evidence>
<comment type="similarity">
    <text evidence="3">Belongs to the pex2/pex10/pex12 family.</text>
</comment>
<evidence type="ECO:0000256" key="9">
    <source>
        <dbReference type="ARBA" id="ARBA00022927"/>
    </source>
</evidence>
<dbReference type="InterPro" id="IPR017375">
    <property type="entry name" value="PEX12"/>
</dbReference>
<comment type="subcellular location">
    <subcellularLocation>
        <location evidence="1">Peroxisome membrane</location>
        <topology evidence="1">Multi-pass membrane protein</topology>
    </subcellularLocation>
</comment>
<keyword evidence="9" id="KW-0653">Protein transport</keyword>
<dbReference type="AlphaFoldDB" id="A0A833RGV8"/>
<comment type="caution">
    <text evidence="14">The sequence shown here is derived from an EMBL/GenBank/DDBJ whole genome shotgun (WGS) entry which is preliminary data.</text>
</comment>
<dbReference type="InterPro" id="IPR006845">
    <property type="entry name" value="Pex_N"/>
</dbReference>
<evidence type="ECO:0000256" key="6">
    <source>
        <dbReference type="ARBA" id="ARBA00022723"/>
    </source>
</evidence>
<keyword evidence="10" id="KW-1133">Transmembrane helix</keyword>
<evidence type="ECO:0000256" key="7">
    <source>
        <dbReference type="ARBA" id="ARBA00022771"/>
    </source>
</evidence>
<evidence type="ECO:0000256" key="12">
    <source>
        <dbReference type="ARBA" id="ARBA00023140"/>
    </source>
</evidence>
<dbReference type="GO" id="GO:0004842">
    <property type="term" value="F:ubiquitin-protein transferase activity"/>
    <property type="evidence" value="ECO:0007669"/>
    <property type="project" value="TreeGrafter"/>
</dbReference>
<proteinExistence type="inferred from homology"/>
<evidence type="ECO:0000313" key="15">
    <source>
        <dbReference type="Proteomes" id="UP000655588"/>
    </source>
</evidence>
<keyword evidence="8" id="KW-0862">Zinc</keyword>
<evidence type="ECO:0000256" key="3">
    <source>
        <dbReference type="ARBA" id="ARBA00008704"/>
    </source>
</evidence>
<dbReference type="Proteomes" id="UP000655588">
    <property type="component" value="Unassembled WGS sequence"/>
</dbReference>
<evidence type="ECO:0000256" key="8">
    <source>
        <dbReference type="ARBA" id="ARBA00022833"/>
    </source>
</evidence>
<keyword evidence="4" id="KW-0813">Transport</keyword>
<keyword evidence="6" id="KW-0479">Metal-binding</keyword>
<organism evidence="14 15">
    <name type="scientific">Frieseomelitta varia</name>
    <dbReference type="NCBI Taxonomy" id="561572"/>
    <lineage>
        <taxon>Eukaryota</taxon>
        <taxon>Metazoa</taxon>
        <taxon>Ecdysozoa</taxon>
        <taxon>Arthropoda</taxon>
        <taxon>Hexapoda</taxon>
        <taxon>Insecta</taxon>
        <taxon>Pterygota</taxon>
        <taxon>Neoptera</taxon>
        <taxon>Endopterygota</taxon>
        <taxon>Hymenoptera</taxon>
        <taxon>Apocrita</taxon>
        <taxon>Aculeata</taxon>
        <taxon>Apoidea</taxon>
        <taxon>Anthophila</taxon>
        <taxon>Apidae</taxon>
        <taxon>Frieseomelitta</taxon>
    </lineage>
</organism>
<accession>A0A833RGV8</accession>
<sequence length="223" mass="25743">MVYETMILYNYILYISGRSAYTSPLLRLLSITLTYAEPESEISISSLLRKIRNNSFYLSDGINIFQRLITTSFEFGAFFLQFLSWWTEEHNSIPEMAKKYKGICPICGKALRIHTVLSVSGYVYYIIKMRASNLDSKYFISQLCVLLSMHPSRNTHKQKMSSDKLSCQGRRLDTKIVVVLQISSTIAIMEEQSQLQYEPNGNIQAFITYCDIIFSIITRISQE</sequence>
<dbReference type="GO" id="GO:1990429">
    <property type="term" value="C:peroxisomal importomer complex"/>
    <property type="evidence" value="ECO:0007669"/>
    <property type="project" value="TreeGrafter"/>
</dbReference>
<comment type="pathway">
    <text evidence="2">Protein modification; protein ubiquitination.</text>
</comment>
<protein>
    <recommendedName>
        <fullName evidence="13">Pex N-terminal domain-containing protein</fullName>
    </recommendedName>
</protein>